<evidence type="ECO:0000259" key="10">
    <source>
        <dbReference type="Pfam" id="PF08669"/>
    </source>
</evidence>
<protein>
    <recommendedName>
        <fullName evidence="2 7">Aminomethyltransferase</fullName>
        <ecNumber evidence="2 7">2.1.2.10</ecNumber>
    </recommendedName>
    <alternativeName>
        <fullName evidence="5 7">Glycine cleavage system T protein</fullName>
    </alternativeName>
</protein>
<proteinExistence type="inferred from homology"/>
<dbReference type="EC" id="2.1.2.10" evidence="2 7"/>
<dbReference type="InterPro" id="IPR028896">
    <property type="entry name" value="GcvT/YgfZ/DmdA"/>
</dbReference>
<name>A0A1W1W1J9_9FIRM</name>
<evidence type="ECO:0000256" key="3">
    <source>
        <dbReference type="ARBA" id="ARBA00022576"/>
    </source>
</evidence>
<dbReference type="PANTHER" id="PTHR43757">
    <property type="entry name" value="AMINOMETHYLTRANSFERASE"/>
    <property type="match status" value="1"/>
</dbReference>
<dbReference type="GO" id="GO:0004047">
    <property type="term" value="F:aminomethyltransferase activity"/>
    <property type="evidence" value="ECO:0007669"/>
    <property type="project" value="UniProtKB-UniRule"/>
</dbReference>
<evidence type="ECO:0000256" key="4">
    <source>
        <dbReference type="ARBA" id="ARBA00022679"/>
    </source>
</evidence>
<dbReference type="PIRSF" id="PIRSF006487">
    <property type="entry name" value="GcvT"/>
    <property type="match status" value="1"/>
</dbReference>
<reference evidence="11 12" key="1">
    <citation type="submission" date="2017-04" db="EMBL/GenBank/DDBJ databases">
        <authorList>
            <person name="Afonso C.L."/>
            <person name="Miller P.J."/>
            <person name="Scott M.A."/>
            <person name="Spackman E."/>
            <person name="Goraichik I."/>
            <person name="Dimitrov K.M."/>
            <person name="Suarez D.L."/>
            <person name="Swayne D.E."/>
        </authorList>
    </citation>
    <scope>NUCLEOTIDE SEQUENCE [LARGE SCALE GENOMIC DNA]</scope>
    <source>
        <strain evidence="11 12">ToBE</strain>
    </source>
</reference>
<dbReference type="Proteomes" id="UP000192569">
    <property type="component" value="Chromosome I"/>
</dbReference>
<dbReference type="NCBIfam" id="TIGR00528">
    <property type="entry name" value="gcvT"/>
    <property type="match status" value="1"/>
</dbReference>
<dbReference type="InterPro" id="IPR022903">
    <property type="entry name" value="GcvT_bac"/>
</dbReference>
<dbReference type="EMBL" id="LT838272">
    <property type="protein sequence ID" value="SMB99446.1"/>
    <property type="molecule type" value="Genomic_DNA"/>
</dbReference>
<dbReference type="HAMAP" id="MF_00259">
    <property type="entry name" value="GcvT"/>
    <property type="match status" value="1"/>
</dbReference>
<dbReference type="STRING" id="698762.SAMN00808754_2909"/>
<accession>A0A1W1W1J9</accession>
<dbReference type="Gene3D" id="2.40.30.110">
    <property type="entry name" value="Aminomethyltransferase beta-barrel domains"/>
    <property type="match status" value="1"/>
</dbReference>
<evidence type="ECO:0000259" key="9">
    <source>
        <dbReference type="Pfam" id="PF01571"/>
    </source>
</evidence>
<evidence type="ECO:0000256" key="8">
    <source>
        <dbReference type="PIRSR" id="PIRSR006487-1"/>
    </source>
</evidence>
<feature type="domain" description="GCVT N-terminal" evidence="9">
    <location>
        <begin position="32"/>
        <end position="290"/>
    </location>
</feature>
<keyword evidence="3 7" id="KW-0032">Aminotransferase</keyword>
<dbReference type="GO" id="GO:0032259">
    <property type="term" value="P:methylation"/>
    <property type="evidence" value="ECO:0007669"/>
    <property type="project" value="UniProtKB-KW"/>
</dbReference>
<dbReference type="RefSeq" id="WP_084666590.1">
    <property type="nucleotide sequence ID" value="NZ_LT838272.1"/>
</dbReference>
<organism evidence="11 12">
    <name type="scientific">Thermanaeromonas toyohensis ToBE</name>
    <dbReference type="NCBI Taxonomy" id="698762"/>
    <lineage>
        <taxon>Bacteria</taxon>
        <taxon>Bacillati</taxon>
        <taxon>Bacillota</taxon>
        <taxon>Clostridia</taxon>
        <taxon>Neomoorellales</taxon>
        <taxon>Neomoorellaceae</taxon>
        <taxon>Thermanaeromonas</taxon>
    </lineage>
</organism>
<dbReference type="GO" id="GO:0008483">
    <property type="term" value="F:transaminase activity"/>
    <property type="evidence" value="ECO:0007669"/>
    <property type="project" value="UniProtKB-KW"/>
</dbReference>
<dbReference type="NCBIfam" id="NF001567">
    <property type="entry name" value="PRK00389.1"/>
    <property type="match status" value="1"/>
</dbReference>
<dbReference type="InterPro" id="IPR006222">
    <property type="entry name" value="GCVT_N"/>
</dbReference>
<evidence type="ECO:0000256" key="7">
    <source>
        <dbReference type="HAMAP-Rule" id="MF_00259"/>
    </source>
</evidence>
<dbReference type="Gene3D" id="3.30.1360.120">
    <property type="entry name" value="Probable tRNA modification gtpase trme, domain 1"/>
    <property type="match status" value="1"/>
</dbReference>
<dbReference type="FunFam" id="2.40.30.110:FF:000003">
    <property type="entry name" value="Aminomethyltransferase"/>
    <property type="match status" value="1"/>
</dbReference>
<dbReference type="InterPro" id="IPR029043">
    <property type="entry name" value="GcvT/YgfZ_C"/>
</dbReference>
<dbReference type="AlphaFoldDB" id="A0A1W1W1J9"/>
<keyword evidence="11" id="KW-0489">Methyltransferase</keyword>
<evidence type="ECO:0000256" key="6">
    <source>
        <dbReference type="ARBA" id="ARBA00047665"/>
    </source>
</evidence>
<dbReference type="InterPro" id="IPR006223">
    <property type="entry name" value="GcvT"/>
</dbReference>
<evidence type="ECO:0000256" key="5">
    <source>
        <dbReference type="ARBA" id="ARBA00031395"/>
    </source>
</evidence>
<comment type="similarity">
    <text evidence="1 7">Belongs to the GcvT family.</text>
</comment>
<dbReference type="InterPro" id="IPR027266">
    <property type="entry name" value="TrmE/GcvT-like"/>
</dbReference>
<comment type="subunit">
    <text evidence="7">The glycine cleavage system is composed of four proteins: P, T, L and H.</text>
</comment>
<comment type="function">
    <text evidence="7">The glycine cleavage system catalyzes the degradation of glycine.</text>
</comment>
<comment type="catalytic activity">
    <reaction evidence="6 7">
        <text>N(6)-[(R)-S(8)-aminomethyldihydrolipoyl]-L-lysyl-[protein] + (6S)-5,6,7,8-tetrahydrofolate = N(6)-[(R)-dihydrolipoyl]-L-lysyl-[protein] + (6R)-5,10-methylene-5,6,7,8-tetrahydrofolate + NH4(+)</text>
        <dbReference type="Rhea" id="RHEA:16945"/>
        <dbReference type="Rhea" id="RHEA-COMP:10475"/>
        <dbReference type="Rhea" id="RHEA-COMP:10492"/>
        <dbReference type="ChEBI" id="CHEBI:15636"/>
        <dbReference type="ChEBI" id="CHEBI:28938"/>
        <dbReference type="ChEBI" id="CHEBI:57453"/>
        <dbReference type="ChEBI" id="CHEBI:83100"/>
        <dbReference type="ChEBI" id="CHEBI:83143"/>
        <dbReference type="EC" id="2.1.2.10"/>
    </reaction>
</comment>
<dbReference type="GO" id="GO:0005960">
    <property type="term" value="C:glycine cleavage complex"/>
    <property type="evidence" value="ECO:0007669"/>
    <property type="project" value="InterPro"/>
</dbReference>
<dbReference type="GO" id="GO:0005829">
    <property type="term" value="C:cytosol"/>
    <property type="evidence" value="ECO:0007669"/>
    <property type="project" value="TreeGrafter"/>
</dbReference>
<dbReference type="FunFam" id="3.30.70.1400:FF:000001">
    <property type="entry name" value="Aminomethyltransferase"/>
    <property type="match status" value="1"/>
</dbReference>
<sequence length="390" mass="43467">MGLLYFLVIIISCGVTTVEALNGAEAGKKTPLYEEHISAGGRIVDFAGWLLPVQYTSIVEEHLSVRQKAGLFDVSHMGEIEVEGPDAFHLVQQLITHDASLATGNKVIYSPMCYPNGGTVDDILVYRLKEDKFLLVVNAANTAKDLEWIQRNVQERAYEVEVRDVSALTLQLALQGPKAEAILQPLTDFNLQELGFYRWAQGRVLGTPCLISRTGYTGEDGFELYLDPSDGKKIWRELLTRGKNEGLRPCGLGARDTLRLEAALPLYGHELTPEITPIEAGLDRFVRVEKGDFNGREVLKEQREVGPKRRLVGLQMMDKAIPRQGFPIFQQGREVGFITSGSFAPSLNCTIALGLVDTPYGQVGEEVEVLIRGHKYRARVVPLPFYRRPR</sequence>
<dbReference type="SUPFAM" id="SSF101790">
    <property type="entry name" value="Aminomethyltransferase beta-barrel domain"/>
    <property type="match status" value="1"/>
</dbReference>
<evidence type="ECO:0000256" key="2">
    <source>
        <dbReference type="ARBA" id="ARBA00012616"/>
    </source>
</evidence>
<dbReference type="GO" id="GO:0019464">
    <property type="term" value="P:glycine decarboxylation via glycine cleavage system"/>
    <property type="evidence" value="ECO:0007669"/>
    <property type="project" value="UniProtKB-UniRule"/>
</dbReference>
<dbReference type="GO" id="GO:0008168">
    <property type="term" value="F:methyltransferase activity"/>
    <property type="evidence" value="ECO:0007669"/>
    <property type="project" value="UniProtKB-KW"/>
</dbReference>
<dbReference type="InterPro" id="IPR013977">
    <property type="entry name" value="GcvT_C"/>
</dbReference>
<gene>
    <name evidence="7" type="primary">gcvT</name>
    <name evidence="11" type="ORF">SAMN00808754_2909</name>
</gene>
<keyword evidence="12" id="KW-1185">Reference proteome</keyword>
<evidence type="ECO:0000313" key="11">
    <source>
        <dbReference type="EMBL" id="SMB99446.1"/>
    </source>
</evidence>
<keyword evidence="4 7" id="KW-0808">Transferase</keyword>
<evidence type="ECO:0000256" key="1">
    <source>
        <dbReference type="ARBA" id="ARBA00008609"/>
    </source>
</evidence>
<evidence type="ECO:0000313" key="12">
    <source>
        <dbReference type="Proteomes" id="UP000192569"/>
    </source>
</evidence>
<dbReference type="OrthoDB" id="9774591at2"/>
<dbReference type="PANTHER" id="PTHR43757:SF2">
    <property type="entry name" value="AMINOMETHYLTRANSFERASE, MITOCHONDRIAL"/>
    <property type="match status" value="1"/>
</dbReference>
<dbReference type="Pfam" id="PF01571">
    <property type="entry name" value="GCV_T"/>
    <property type="match status" value="1"/>
</dbReference>
<dbReference type="Pfam" id="PF08669">
    <property type="entry name" value="GCV_T_C"/>
    <property type="match status" value="1"/>
</dbReference>
<dbReference type="Gene3D" id="3.30.70.1400">
    <property type="entry name" value="Aminomethyltransferase beta-barrel domains"/>
    <property type="match status" value="1"/>
</dbReference>
<feature type="domain" description="Aminomethyltransferase C-terminal" evidence="10">
    <location>
        <begin position="309"/>
        <end position="386"/>
    </location>
</feature>
<dbReference type="Gene3D" id="4.10.1250.10">
    <property type="entry name" value="Aminomethyltransferase fragment"/>
    <property type="match status" value="1"/>
</dbReference>
<feature type="binding site" evidence="8">
    <location>
        <position position="223"/>
    </location>
    <ligand>
        <name>substrate</name>
    </ligand>
</feature>
<dbReference type="SUPFAM" id="SSF103025">
    <property type="entry name" value="Folate-binding domain"/>
    <property type="match status" value="1"/>
</dbReference>